<dbReference type="STRING" id="1037660.A0A066VXQ7"/>
<keyword evidence="2" id="KW-0050">Antiport</keyword>
<dbReference type="InParanoid" id="A0A066VXQ7"/>
<organism evidence="6 7">
    <name type="scientific">Tilletiaria anomala (strain ATCC 24038 / CBS 436.72 / UBC 951)</name>
    <dbReference type="NCBI Taxonomy" id="1037660"/>
    <lineage>
        <taxon>Eukaryota</taxon>
        <taxon>Fungi</taxon>
        <taxon>Dikarya</taxon>
        <taxon>Basidiomycota</taxon>
        <taxon>Ustilaginomycotina</taxon>
        <taxon>Exobasidiomycetes</taxon>
        <taxon>Georgefischeriales</taxon>
        <taxon>Tilletiariaceae</taxon>
        <taxon>Tilletiaria</taxon>
    </lineage>
</organism>
<evidence type="ECO:0000256" key="1">
    <source>
        <dbReference type="ARBA" id="ARBA00022448"/>
    </source>
</evidence>
<keyword evidence="4" id="KW-0406">Ion transport</keyword>
<reference evidence="6 7" key="1">
    <citation type="submission" date="2014-05" db="EMBL/GenBank/DDBJ databases">
        <title>Draft genome sequence of a rare smut relative, Tilletiaria anomala UBC 951.</title>
        <authorList>
            <consortium name="DOE Joint Genome Institute"/>
            <person name="Toome M."/>
            <person name="Kuo A."/>
            <person name="Henrissat B."/>
            <person name="Lipzen A."/>
            <person name="Tritt A."/>
            <person name="Yoshinaga Y."/>
            <person name="Zane M."/>
            <person name="Barry K."/>
            <person name="Grigoriev I.V."/>
            <person name="Spatafora J.W."/>
            <person name="Aimea M.C."/>
        </authorList>
    </citation>
    <scope>NUCLEOTIDE SEQUENCE [LARGE SCALE GENOMIC DNA]</scope>
    <source>
        <strain evidence="6 7">UBC 951</strain>
    </source>
</reference>
<evidence type="ECO:0000313" key="7">
    <source>
        <dbReference type="Proteomes" id="UP000027361"/>
    </source>
</evidence>
<evidence type="ECO:0000256" key="5">
    <source>
        <dbReference type="ARBA" id="ARBA00023201"/>
    </source>
</evidence>
<dbReference type="GeneID" id="25266035"/>
<dbReference type="AlphaFoldDB" id="A0A066VXQ7"/>
<evidence type="ECO:0000256" key="2">
    <source>
        <dbReference type="ARBA" id="ARBA00022449"/>
    </source>
</evidence>
<keyword evidence="3" id="KW-0915">Sodium</keyword>
<dbReference type="HOGENOM" id="CLU_2074772_0_0_1"/>
<keyword evidence="1" id="KW-0813">Transport</keyword>
<comment type="caution">
    <text evidence="6">The sequence shown here is derived from an EMBL/GenBank/DDBJ whole genome shotgun (WGS) entry which is preliminary data.</text>
</comment>
<proteinExistence type="predicted"/>
<dbReference type="OrthoDB" id="1288932at2759"/>
<sequence length="118" mass="12243">MSYLVIGSVYGSPLGDIIPLQLQSAMQTLGDLGLTLLTACGGISTRRGMLAQSKAFAVSLNDLLSGNNERSALQEFSDEVSTGDTGTLLDWVNTRIGTVLVGAALLDDIVSLVIASVV</sequence>
<dbReference type="Proteomes" id="UP000027361">
    <property type="component" value="Unassembled WGS sequence"/>
</dbReference>
<evidence type="ECO:0000256" key="4">
    <source>
        <dbReference type="ARBA" id="ARBA00023065"/>
    </source>
</evidence>
<accession>A0A066VXQ7</accession>
<dbReference type="PANTHER" id="PTHR43562:SF3">
    <property type="entry name" value="SODIUM ION_PROTON EXCHANGER (EUROFUNG)"/>
    <property type="match status" value="1"/>
</dbReference>
<name>A0A066VXQ7_TILAU</name>
<dbReference type="EMBL" id="JMSN01000045">
    <property type="protein sequence ID" value="KDN45073.1"/>
    <property type="molecule type" value="Genomic_DNA"/>
</dbReference>
<gene>
    <name evidence="6" type="ORF">K437DRAFT_268534</name>
</gene>
<keyword evidence="7" id="KW-1185">Reference proteome</keyword>
<protein>
    <submittedName>
        <fullName evidence="6">Uncharacterized protein</fullName>
    </submittedName>
</protein>
<dbReference type="GO" id="GO:0006814">
    <property type="term" value="P:sodium ion transport"/>
    <property type="evidence" value="ECO:0007669"/>
    <property type="project" value="UniProtKB-KW"/>
</dbReference>
<dbReference type="PANTHER" id="PTHR43562">
    <property type="entry name" value="NAPA-TYPE SODIUM/HYDROGEN ANTIPORTER"/>
    <property type="match status" value="1"/>
</dbReference>
<evidence type="ECO:0000313" key="6">
    <source>
        <dbReference type="EMBL" id="KDN45073.1"/>
    </source>
</evidence>
<dbReference type="GO" id="GO:0015297">
    <property type="term" value="F:antiporter activity"/>
    <property type="evidence" value="ECO:0007669"/>
    <property type="project" value="UniProtKB-KW"/>
</dbReference>
<keyword evidence="5" id="KW-0739">Sodium transport</keyword>
<evidence type="ECO:0000256" key="3">
    <source>
        <dbReference type="ARBA" id="ARBA00023053"/>
    </source>
</evidence>
<dbReference type="RefSeq" id="XP_013243035.1">
    <property type="nucleotide sequence ID" value="XM_013387581.1"/>
</dbReference>